<keyword evidence="2" id="KW-0732">Signal</keyword>
<gene>
    <name evidence="3" type="ORF">CF651_11895</name>
</gene>
<feature type="signal peptide" evidence="2">
    <location>
        <begin position="1"/>
        <end position="34"/>
    </location>
</feature>
<name>A0A229USQ6_9BACL</name>
<keyword evidence="4" id="KW-1185">Reference proteome</keyword>
<proteinExistence type="predicted"/>
<feature type="compositionally biased region" description="Polar residues" evidence="1">
    <location>
        <begin position="36"/>
        <end position="47"/>
    </location>
</feature>
<dbReference type="OrthoDB" id="2375390at2"/>
<evidence type="ECO:0000313" key="3">
    <source>
        <dbReference type="EMBL" id="OXM85929.1"/>
    </source>
</evidence>
<dbReference type="Proteomes" id="UP000215509">
    <property type="component" value="Unassembled WGS sequence"/>
</dbReference>
<dbReference type="RefSeq" id="WP_094015079.1">
    <property type="nucleotide sequence ID" value="NZ_NMQW01000017.1"/>
</dbReference>
<sequence>MKPFSSKKAIVTSLALALLLGGGVLYTTNQRAQAETTDTTAVQQAEGTQAHDKQSKHNKGDGQAKPFVKDGNGRMSAQSSLTEEAAAVLGIDKDTLAAAMKDKSLVEIAKEKGVSEADLIAKLQVERSKKIDEAVQAGKLKKEQADKIKANMESHLKFMVNHKGFGEFHRGKGHGMNKGIPAPDKLAALLNLTEDQLQTQLKAGKSLTEIAQAQGISKDQLITKIKDEMTPWIEKMVDHKRGDDSSLNNAKNP</sequence>
<accession>A0A229USQ6</accession>
<organism evidence="3 4">
    <name type="scientific">Paenibacillus rigui</name>
    <dbReference type="NCBI Taxonomy" id="554312"/>
    <lineage>
        <taxon>Bacteria</taxon>
        <taxon>Bacillati</taxon>
        <taxon>Bacillota</taxon>
        <taxon>Bacilli</taxon>
        <taxon>Bacillales</taxon>
        <taxon>Paenibacillaceae</taxon>
        <taxon>Paenibacillus</taxon>
    </lineage>
</organism>
<dbReference type="EMBL" id="NMQW01000017">
    <property type="protein sequence ID" value="OXM85929.1"/>
    <property type="molecule type" value="Genomic_DNA"/>
</dbReference>
<evidence type="ECO:0000256" key="1">
    <source>
        <dbReference type="SAM" id="MobiDB-lite"/>
    </source>
</evidence>
<reference evidence="3 4" key="1">
    <citation type="submission" date="2017-07" db="EMBL/GenBank/DDBJ databases">
        <title>Genome sequencing and assembly of Paenibacillus rigui.</title>
        <authorList>
            <person name="Mayilraj S."/>
        </authorList>
    </citation>
    <scope>NUCLEOTIDE SEQUENCE [LARGE SCALE GENOMIC DNA]</scope>
    <source>
        <strain evidence="3 4">JCM 16352</strain>
    </source>
</reference>
<feature type="region of interest" description="Disordered" evidence="1">
    <location>
        <begin position="36"/>
        <end position="69"/>
    </location>
</feature>
<evidence type="ECO:0008006" key="5">
    <source>
        <dbReference type="Google" id="ProtNLM"/>
    </source>
</evidence>
<protein>
    <recommendedName>
        <fullName evidence="5">LysM domain-containing protein</fullName>
    </recommendedName>
</protein>
<feature type="compositionally biased region" description="Basic and acidic residues" evidence="1">
    <location>
        <begin position="49"/>
        <end position="69"/>
    </location>
</feature>
<comment type="caution">
    <text evidence="3">The sequence shown here is derived from an EMBL/GenBank/DDBJ whole genome shotgun (WGS) entry which is preliminary data.</text>
</comment>
<evidence type="ECO:0000256" key="2">
    <source>
        <dbReference type="SAM" id="SignalP"/>
    </source>
</evidence>
<dbReference type="AlphaFoldDB" id="A0A229USQ6"/>
<feature type="chain" id="PRO_5012759726" description="LysM domain-containing protein" evidence="2">
    <location>
        <begin position="35"/>
        <end position="253"/>
    </location>
</feature>
<evidence type="ECO:0000313" key="4">
    <source>
        <dbReference type="Proteomes" id="UP000215509"/>
    </source>
</evidence>